<dbReference type="EMBL" id="CP021983">
    <property type="protein sequence ID" value="ASC71399.1"/>
    <property type="molecule type" value="Genomic_DNA"/>
</dbReference>
<dbReference type="PANTHER" id="PTHR48090:SF7">
    <property type="entry name" value="RFBJ PROTEIN"/>
    <property type="match status" value="1"/>
</dbReference>
<gene>
    <name evidence="2" type="ORF">XM38_023510</name>
</gene>
<dbReference type="EC" id="2.4.-.-" evidence="2"/>
<dbReference type="GO" id="GO:0016757">
    <property type="term" value="F:glycosyltransferase activity"/>
    <property type="evidence" value="ECO:0007669"/>
    <property type="project" value="UniProtKB-KW"/>
</dbReference>
<dbReference type="InterPro" id="IPR050256">
    <property type="entry name" value="Glycosyltransferase_2"/>
</dbReference>
<evidence type="ECO:0000313" key="2">
    <source>
        <dbReference type="EMBL" id="ASC71399.1"/>
    </source>
</evidence>
<keyword evidence="2" id="KW-0328">Glycosyltransferase</keyword>
<protein>
    <submittedName>
        <fullName evidence="2">Glycosyltransferase</fullName>
        <ecNumber evidence="2">2.4.-.-</ecNumber>
    </submittedName>
</protein>
<reference evidence="2 3" key="1">
    <citation type="journal article" date="2016" name="Biochim. Biophys. Acta">
        <title>Characterization of red-shifted phycobilisomes isolated from the chlorophyll f-containing cyanobacterium Halomicronema hongdechloris.</title>
        <authorList>
            <person name="Li Y."/>
            <person name="Lin Y."/>
            <person name="Garvey C.J."/>
            <person name="Birch D."/>
            <person name="Corkery R.W."/>
            <person name="Loughlin P.C."/>
            <person name="Scheer H."/>
            <person name="Willows R.D."/>
            <person name="Chen M."/>
        </authorList>
    </citation>
    <scope>NUCLEOTIDE SEQUENCE [LARGE SCALE GENOMIC DNA]</scope>
    <source>
        <strain evidence="2 3">C2206</strain>
    </source>
</reference>
<sequence length="251" mass="27266">MPQGVSRPVTATQLASVLVVIPVCNEASTIAGVIQALHRLGLRQVRVVDNGSSDDSAAVAAASGAEVWQDPITGYGQACWRGIQQLPESVQWIVFCDGDGSDDLEALPGLLARRERYDLILGDRTATAPGRAALSPAQRWGNRLATTLIRLGWGYRYRDLGPLRVIRRLALDTLHLRDRGFGWTVEMQVRAVECGLAICEVPVAYHQRQGGRSKISGTVVGSLQAGAVILGTLGRLYWHRWVKAMGFGRSQ</sequence>
<keyword evidence="3" id="KW-1185">Reference proteome</keyword>
<evidence type="ECO:0000259" key="1">
    <source>
        <dbReference type="Pfam" id="PF00535"/>
    </source>
</evidence>
<dbReference type="CDD" id="cd04179">
    <property type="entry name" value="DPM_DPG-synthase_like"/>
    <property type="match status" value="1"/>
</dbReference>
<feature type="domain" description="Glycosyltransferase 2-like" evidence="1">
    <location>
        <begin position="19"/>
        <end position="153"/>
    </location>
</feature>
<evidence type="ECO:0000313" key="3">
    <source>
        <dbReference type="Proteomes" id="UP000191901"/>
    </source>
</evidence>
<dbReference type="Proteomes" id="UP000191901">
    <property type="component" value="Chromosome"/>
</dbReference>
<dbReference type="InterPro" id="IPR029044">
    <property type="entry name" value="Nucleotide-diphossugar_trans"/>
</dbReference>
<dbReference type="Pfam" id="PF00535">
    <property type="entry name" value="Glycos_transf_2"/>
    <property type="match status" value="1"/>
</dbReference>
<keyword evidence="2" id="KW-0808">Transferase</keyword>
<dbReference type="PANTHER" id="PTHR48090">
    <property type="entry name" value="UNDECAPRENYL-PHOSPHATE 4-DEOXY-4-FORMAMIDO-L-ARABINOSE TRANSFERASE-RELATED"/>
    <property type="match status" value="1"/>
</dbReference>
<dbReference type="SUPFAM" id="SSF53448">
    <property type="entry name" value="Nucleotide-diphospho-sugar transferases"/>
    <property type="match status" value="1"/>
</dbReference>
<dbReference type="KEGG" id="hhg:XM38_023510"/>
<dbReference type="InterPro" id="IPR001173">
    <property type="entry name" value="Glyco_trans_2-like"/>
</dbReference>
<proteinExistence type="predicted"/>
<name>A0A1Z3HM48_9CYAN</name>
<dbReference type="STRING" id="1641165.XM38_22980"/>
<dbReference type="Gene3D" id="3.90.550.10">
    <property type="entry name" value="Spore Coat Polysaccharide Biosynthesis Protein SpsA, Chain A"/>
    <property type="match status" value="1"/>
</dbReference>
<dbReference type="AlphaFoldDB" id="A0A1Z3HM48"/>
<organism evidence="2 3">
    <name type="scientific">Halomicronema hongdechloris C2206</name>
    <dbReference type="NCBI Taxonomy" id="1641165"/>
    <lineage>
        <taxon>Bacteria</taxon>
        <taxon>Bacillati</taxon>
        <taxon>Cyanobacteriota</taxon>
        <taxon>Cyanophyceae</taxon>
        <taxon>Nodosilineales</taxon>
        <taxon>Nodosilineaceae</taxon>
        <taxon>Halomicronema</taxon>
    </lineage>
</organism>
<accession>A0A1Z3HM48</accession>